<feature type="domain" description="Methylamine utilisation protein MauE" evidence="7">
    <location>
        <begin position="12"/>
        <end position="143"/>
    </location>
</feature>
<comment type="caution">
    <text evidence="8">The sequence shown here is derived from an EMBL/GenBank/DDBJ whole genome shotgun (WGS) entry which is preliminary data.</text>
</comment>
<name>A0ABU5HQE5_9BACE</name>
<dbReference type="RefSeq" id="WP_148366527.1">
    <property type="nucleotide sequence ID" value="NZ_JARZAK010000004.1"/>
</dbReference>
<evidence type="ECO:0000256" key="1">
    <source>
        <dbReference type="ARBA" id="ARBA00004141"/>
    </source>
</evidence>
<sequence>MKDKNLHIIQEVVANMCRFLLAASFIFSGFVKAVDPLGFQYKIQDYLTAFGMDSWFPSFFPLLGGITLSAIEFFIGISLFFATRRTLATSLALMLMIFMTPLTLYLAIFDPVSDCGCFGDAWVLTNWETFGKNIVLLFAAMMAFRHRRMLIRFISVKMEWLVSLYTLFFVFTLSFYCLDRLPVLDFRPYKIGKNILEGMTMPEGAKPSVYESIFILEKNGEKKEFTLDNYPDSTWTFIDTRTVLKEKGYEPAIHDFSMIDLNTGEDITDDVLTDIGYTFLLVAHRIEEADDSNIDLINEIYDYSVEHGYKFYCLTSSPEEQIELWKDKTGAEYPFCQMDDITLKTMVRSNPGLILIKNGTILNKWSDEDIPDEYVLTDKLENLPLGKQKVSSDTHTVGYVFLWFVIPLLLVLGVDVLVVRRRERKNAKRKQREEEVKNKEMEIKNQGIEERE</sequence>
<proteinExistence type="predicted"/>
<keyword evidence="9" id="KW-1185">Reference proteome</keyword>
<evidence type="ECO:0000313" key="9">
    <source>
        <dbReference type="Proteomes" id="UP001292913"/>
    </source>
</evidence>
<gene>
    <name evidence="8" type="ORF">QHG74_08705</name>
</gene>
<keyword evidence="3 6" id="KW-1133">Transmembrane helix</keyword>
<keyword evidence="2 6" id="KW-0812">Transmembrane</keyword>
<feature type="transmembrane region" description="Helical" evidence="6">
    <location>
        <begin position="158"/>
        <end position="176"/>
    </location>
</feature>
<feature type="transmembrane region" description="Helical" evidence="6">
    <location>
        <begin position="59"/>
        <end position="81"/>
    </location>
</feature>
<feature type="region of interest" description="Disordered" evidence="5">
    <location>
        <begin position="426"/>
        <end position="452"/>
    </location>
</feature>
<keyword evidence="4 6" id="KW-0472">Membrane</keyword>
<evidence type="ECO:0000256" key="2">
    <source>
        <dbReference type="ARBA" id="ARBA00022692"/>
    </source>
</evidence>
<evidence type="ECO:0000256" key="5">
    <source>
        <dbReference type="SAM" id="MobiDB-lite"/>
    </source>
</evidence>
<dbReference type="NCBIfam" id="NF045576">
    <property type="entry name" value="BT_3928_fam"/>
    <property type="match status" value="1"/>
</dbReference>
<feature type="compositionally biased region" description="Basic and acidic residues" evidence="5">
    <location>
        <begin position="431"/>
        <end position="452"/>
    </location>
</feature>
<reference evidence="8 9" key="1">
    <citation type="submission" date="2023-04" db="EMBL/GenBank/DDBJ databases">
        <title>Bacteroides pacosi sp. nov., isolated from the fecal material of an alpaca.</title>
        <authorList>
            <person name="Miller S."/>
            <person name="Hendry M."/>
            <person name="King J."/>
            <person name="Sankaranarayanan K."/>
            <person name="Lawson P.A."/>
        </authorList>
    </citation>
    <scope>NUCLEOTIDE SEQUENCE [LARGE SCALE GENOMIC DNA]</scope>
    <source>
        <strain evidence="8 9">A2-P53</strain>
    </source>
</reference>
<evidence type="ECO:0000256" key="6">
    <source>
        <dbReference type="SAM" id="Phobius"/>
    </source>
</evidence>
<feature type="transmembrane region" description="Helical" evidence="6">
    <location>
        <begin position="88"/>
        <end position="109"/>
    </location>
</feature>
<protein>
    <submittedName>
        <fullName evidence="8">DoxX family protein</fullName>
    </submittedName>
</protein>
<dbReference type="InterPro" id="IPR009908">
    <property type="entry name" value="Methylamine_util_MauE"/>
</dbReference>
<organism evidence="8 9">
    <name type="scientific">Bacteroides vicugnae</name>
    <dbReference type="NCBI Taxonomy" id="3037989"/>
    <lineage>
        <taxon>Bacteria</taxon>
        <taxon>Pseudomonadati</taxon>
        <taxon>Bacteroidota</taxon>
        <taxon>Bacteroidia</taxon>
        <taxon>Bacteroidales</taxon>
        <taxon>Bacteroidaceae</taxon>
        <taxon>Bacteroides</taxon>
    </lineage>
</organism>
<feature type="transmembrane region" description="Helical" evidence="6">
    <location>
        <begin position="12"/>
        <end position="31"/>
    </location>
</feature>
<evidence type="ECO:0000313" key="8">
    <source>
        <dbReference type="EMBL" id="MDY7257797.1"/>
    </source>
</evidence>
<dbReference type="Pfam" id="PF07291">
    <property type="entry name" value="MauE"/>
    <property type="match status" value="1"/>
</dbReference>
<dbReference type="Proteomes" id="UP001292913">
    <property type="component" value="Unassembled WGS sequence"/>
</dbReference>
<evidence type="ECO:0000256" key="4">
    <source>
        <dbReference type="ARBA" id="ARBA00023136"/>
    </source>
</evidence>
<feature type="transmembrane region" description="Helical" evidence="6">
    <location>
        <begin position="397"/>
        <end position="419"/>
    </location>
</feature>
<dbReference type="EMBL" id="JARZAK010000004">
    <property type="protein sequence ID" value="MDY7257797.1"/>
    <property type="molecule type" value="Genomic_DNA"/>
</dbReference>
<feature type="transmembrane region" description="Helical" evidence="6">
    <location>
        <begin position="129"/>
        <end position="146"/>
    </location>
</feature>
<evidence type="ECO:0000259" key="7">
    <source>
        <dbReference type="Pfam" id="PF07291"/>
    </source>
</evidence>
<comment type="subcellular location">
    <subcellularLocation>
        <location evidence="1">Membrane</location>
        <topology evidence="1">Multi-pass membrane protein</topology>
    </subcellularLocation>
</comment>
<evidence type="ECO:0000256" key="3">
    <source>
        <dbReference type="ARBA" id="ARBA00022989"/>
    </source>
</evidence>
<accession>A0ABU5HQE5</accession>